<evidence type="ECO:0000259" key="3">
    <source>
        <dbReference type="PROSITE" id="PS50948"/>
    </source>
</evidence>
<dbReference type="PROSITE" id="PS50948">
    <property type="entry name" value="PAN"/>
    <property type="match status" value="1"/>
</dbReference>
<comment type="caution">
    <text evidence="4">The sequence shown here is derived from an EMBL/GenBank/DDBJ whole genome shotgun (WGS) entry which is preliminary data.</text>
</comment>
<dbReference type="Pfam" id="PF00024">
    <property type="entry name" value="PAN_1"/>
    <property type="match status" value="1"/>
</dbReference>
<name>A0A812UHC3_9DINO</name>
<dbReference type="GO" id="GO:0005576">
    <property type="term" value="C:extracellular region"/>
    <property type="evidence" value="ECO:0007669"/>
    <property type="project" value="InterPro"/>
</dbReference>
<dbReference type="InterPro" id="IPR000177">
    <property type="entry name" value="Apple"/>
</dbReference>
<dbReference type="InterPro" id="IPR003609">
    <property type="entry name" value="Pan_app"/>
</dbReference>
<dbReference type="GO" id="GO:0006508">
    <property type="term" value="P:proteolysis"/>
    <property type="evidence" value="ECO:0007669"/>
    <property type="project" value="InterPro"/>
</dbReference>
<evidence type="ECO:0000313" key="5">
    <source>
        <dbReference type="Proteomes" id="UP000604046"/>
    </source>
</evidence>
<dbReference type="Proteomes" id="UP000604046">
    <property type="component" value="Unassembled WGS sequence"/>
</dbReference>
<evidence type="ECO:0000313" key="4">
    <source>
        <dbReference type="EMBL" id="CAE7566296.1"/>
    </source>
</evidence>
<sequence length="255" mass="26331">MALPSSDTELLEAPQGSHSTLGTPFPRRLAMVLGGISLVALALLSQRSPRGLRSKMSGFVGLADSCLEKGMFYANPHKMENTEKTVETTAESCQQRCVNTPACEHFTFWPDGGCLLTDASSTAKAAPYQYSDIVSGPASCEDSLSPSSETQTATDTFGKTVQTLVAAAPGVNGSSCSAYPACVAAGIKEGSCCPNDAKVSLGCCNGFPPKVAELKIAAGTACIDFPACARMNITGACCPASDGVRLSCCDKMTSV</sequence>
<feature type="domain" description="Apple" evidence="3">
    <location>
        <begin position="66"/>
        <end position="140"/>
    </location>
</feature>
<dbReference type="AlphaFoldDB" id="A0A812UHC3"/>
<keyword evidence="1" id="KW-0677">Repeat</keyword>
<dbReference type="Gene3D" id="3.50.4.10">
    <property type="entry name" value="Hepatocyte Growth Factor"/>
    <property type="match status" value="1"/>
</dbReference>
<dbReference type="OrthoDB" id="416245at2759"/>
<evidence type="ECO:0000256" key="2">
    <source>
        <dbReference type="ARBA" id="ARBA00023157"/>
    </source>
</evidence>
<organism evidence="4 5">
    <name type="scientific">Symbiodinium natans</name>
    <dbReference type="NCBI Taxonomy" id="878477"/>
    <lineage>
        <taxon>Eukaryota</taxon>
        <taxon>Sar</taxon>
        <taxon>Alveolata</taxon>
        <taxon>Dinophyceae</taxon>
        <taxon>Suessiales</taxon>
        <taxon>Symbiodiniaceae</taxon>
        <taxon>Symbiodinium</taxon>
    </lineage>
</organism>
<accession>A0A812UHC3</accession>
<keyword evidence="5" id="KW-1185">Reference proteome</keyword>
<keyword evidence="2" id="KW-1015">Disulfide bond</keyword>
<reference evidence="4" key="1">
    <citation type="submission" date="2021-02" db="EMBL/GenBank/DDBJ databases">
        <authorList>
            <person name="Dougan E. K."/>
            <person name="Rhodes N."/>
            <person name="Thang M."/>
            <person name="Chan C."/>
        </authorList>
    </citation>
    <scope>NUCLEOTIDE SEQUENCE</scope>
</reference>
<evidence type="ECO:0000256" key="1">
    <source>
        <dbReference type="ARBA" id="ARBA00022737"/>
    </source>
</evidence>
<dbReference type="SMART" id="SM00223">
    <property type="entry name" value="APPLE"/>
    <property type="match status" value="1"/>
</dbReference>
<dbReference type="EMBL" id="CAJNDS010002692">
    <property type="protein sequence ID" value="CAE7566296.1"/>
    <property type="molecule type" value="Genomic_DNA"/>
</dbReference>
<dbReference type="SUPFAM" id="SSF57414">
    <property type="entry name" value="Hairpin loop containing domain-like"/>
    <property type="match status" value="1"/>
</dbReference>
<protein>
    <recommendedName>
        <fullName evidence="3">Apple domain-containing protein</fullName>
    </recommendedName>
</protein>
<gene>
    <name evidence="4" type="ORF">SNAT2548_LOCUS32096</name>
</gene>
<proteinExistence type="predicted"/>